<accession>A0A183KUP3</accession>
<feature type="compositionally biased region" description="Basic and acidic residues" evidence="1">
    <location>
        <begin position="90"/>
        <end position="100"/>
    </location>
</feature>
<reference evidence="4" key="1">
    <citation type="submission" date="2016-06" db="UniProtKB">
        <authorList>
            <consortium name="WormBaseParasite"/>
        </authorList>
    </citation>
    <scope>IDENTIFICATION</scope>
</reference>
<dbReference type="AlphaFoldDB" id="A0A183KUP3"/>
<feature type="compositionally biased region" description="Basic and acidic residues" evidence="1">
    <location>
        <begin position="343"/>
        <end position="368"/>
    </location>
</feature>
<feature type="compositionally biased region" description="Polar residues" evidence="1">
    <location>
        <begin position="71"/>
        <end position="89"/>
    </location>
</feature>
<dbReference type="Proteomes" id="UP000279833">
    <property type="component" value="Unassembled WGS sequence"/>
</dbReference>
<sequence>MPRQAELICPEDQTPIRGTCKPADAESHVDCTSLKEVTKKSKHHSKRSSQTTHSDCKEKTLKTKHAKNRNESSVVISPKLSSDVNQPNSADKEGLEKEITLGKNKREHVKKKRKHSKGETRHEKRSKHDEANSEVTVGQSVVKESVRKHKHRDKPHGSPKMSMVDGITHRSTKSVICGDSCRQDAPTSVKEQGFEVVPRSYTYEPVPRTPSSASRCSSHISRSSSFSQSPTRSGKHEMHRVHDPRFHEKLHRQRYEQNSRSPSMHLHHDHKPDLPTRATDSGHGTNPEEKYNSVKRTQSSVSSPSKSKRYNSATLSYGYRQSTQRHHLSPSHRSHSRHHGPHRERSCSGSERYESRRTSTYRAGDKQHIHSKTYLAKAKPRYHNPDDNPDLHEISYSKNYERRHIRDSDSTKRHESESHRRETIESLSPSPKISKQLRENYEPQHHSTRQQVNNLLKSQSDIHPPLLPKRDRRSTNEVHDSCSPSRKSTNSIPVCTESAHHPSSSPSHPPCFLPKDKDRKLQTSHALCELLDGLKCEDVSDTELHLIIPPSMINTLSSDTSLGCNNELTCKAELSVKNNRDGTYNSNDNNNSSNNANSNHLAGEKVEKNESTYQNRLNNNINLDSLEVLSTQIRQHMTGPENWDINDLADPIELGEEYSENTTDQANSDLLNSEKSNDSLYTPWQELIESAGQKLSLDATKSDEQDYVQCVGTFIAGIGHQDIISLRGRANGIDVLRRTGVSRTYFDSDLIMHLSTNTSSNEQSGEILCQTVEFPDTWAKANCGNSLTGSGILNQLSKLVLPLSRKTDGYLRQGLLKIIKCT</sequence>
<feature type="region of interest" description="Disordered" evidence="1">
    <location>
        <begin position="201"/>
        <end position="433"/>
    </location>
</feature>
<keyword evidence="3" id="KW-1185">Reference proteome</keyword>
<feature type="compositionally biased region" description="Basic and acidic residues" evidence="1">
    <location>
        <begin position="383"/>
        <end position="424"/>
    </location>
</feature>
<feature type="compositionally biased region" description="Basic and acidic residues" evidence="1">
    <location>
        <begin position="234"/>
        <end position="257"/>
    </location>
</feature>
<feature type="region of interest" description="Disordered" evidence="1">
    <location>
        <begin position="1"/>
        <end position="164"/>
    </location>
</feature>
<evidence type="ECO:0000313" key="4">
    <source>
        <dbReference type="WBParaSite" id="SCUD_0001878801-mRNA-1"/>
    </source>
</evidence>
<feature type="region of interest" description="Disordered" evidence="1">
    <location>
        <begin position="457"/>
        <end position="516"/>
    </location>
</feature>
<gene>
    <name evidence="2" type="ORF">SCUD_LOCUS18785</name>
</gene>
<dbReference type="EMBL" id="UZAK01041521">
    <property type="protein sequence ID" value="VDP67008.1"/>
    <property type="molecule type" value="Genomic_DNA"/>
</dbReference>
<dbReference type="OrthoDB" id="6267518at2759"/>
<feature type="compositionally biased region" description="Polar residues" evidence="1">
    <location>
        <begin position="482"/>
        <end position="493"/>
    </location>
</feature>
<feature type="compositionally biased region" description="Low complexity" evidence="1">
    <location>
        <begin position="294"/>
        <end position="305"/>
    </location>
</feature>
<feature type="compositionally biased region" description="Polar residues" evidence="1">
    <location>
        <begin position="313"/>
        <end position="322"/>
    </location>
</feature>
<evidence type="ECO:0000313" key="2">
    <source>
        <dbReference type="EMBL" id="VDP67008.1"/>
    </source>
</evidence>
<feature type="compositionally biased region" description="Low complexity" evidence="1">
    <location>
        <begin position="211"/>
        <end position="232"/>
    </location>
</feature>
<feature type="compositionally biased region" description="Basic residues" evidence="1">
    <location>
        <begin position="323"/>
        <end position="342"/>
    </location>
</feature>
<feature type="compositionally biased region" description="Basic residues" evidence="1">
    <location>
        <begin position="103"/>
        <end position="116"/>
    </location>
</feature>
<organism evidence="4">
    <name type="scientific">Schistosoma curassoni</name>
    <dbReference type="NCBI Taxonomy" id="6186"/>
    <lineage>
        <taxon>Eukaryota</taxon>
        <taxon>Metazoa</taxon>
        <taxon>Spiralia</taxon>
        <taxon>Lophotrochozoa</taxon>
        <taxon>Platyhelminthes</taxon>
        <taxon>Trematoda</taxon>
        <taxon>Digenea</taxon>
        <taxon>Strigeidida</taxon>
        <taxon>Schistosomatoidea</taxon>
        <taxon>Schistosomatidae</taxon>
        <taxon>Schistosoma</taxon>
    </lineage>
</organism>
<evidence type="ECO:0000256" key="1">
    <source>
        <dbReference type="SAM" id="MobiDB-lite"/>
    </source>
</evidence>
<name>A0A183KUP3_9TREM</name>
<feature type="compositionally biased region" description="Basic and acidic residues" evidence="1">
    <location>
        <begin position="117"/>
        <end position="131"/>
    </location>
</feature>
<evidence type="ECO:0000313" key="3">
    <source>
        <dbReference type="Proteomes" id="UP000279833"/>
    </source>
</evidence>
<dbReference type="WBParaSite" id="SCUD_0001878801-mRNA-1">
    <property type="protein sequence ID" value="SCUD_0001878801-mRNA-1"/>
    <property type="gene ID" value="SCUD_0001878801"/>
</dbReference>
<protein>
    <submittedName>
        <fullName evidence="4">Cyclin-dependent kinase 12</fullName>
    </submittedName>
</protein>
<proteinExistence type="predicted"/>
<reference evidence="2 3" key="2">
    <citation type="submission" date="2018-11" db="EMBL/GenBank/DDBJ databases">
        <authorList>
            <consortium name="Pathogen Informatics"/>
        </authorList>
    </citation>
    <scope>NUCLEOTIDE SEQUENCE [LARGE SCALE GENOMIC DNA]</scope>
    <source>
        <strain evidence="2">Dakar</strain>
        <strain evidence="3">Dakar, Senegal</strain>
    </source>
</reference>